<evidence type="ECO:0000313" key="1">
    <source>
        <dbReference type="EMBL" id="GBP04737.1"/>
    </source>
</evidence>
<sequence>MFYLFCVMAPPQSTQTKESDNSQKRLSVVEEFTELVCYEMNGNVSRTSGAEVETRVSAGIGGQGRRVAAARRRVRTPPVVAADTARYAAGTAV</sequence>
<dbReference type="Proteomes" id="UP000299102">
    <property type="component" value="Unassembled WGS sequence"/>
</dbReference>
<proteinExistence type="predicted"/>
<accession>A0A4C1STU1</accession>
<reference evidence="1 2" key="1">
    <citation type="journal article" date="2019" name="Commun. Biol.">
        <title>The bagworm genome reveals a unique fibroin gene that provides high tensile strength.</title>
        <authorList>
            <person name="Kono N."/>
            <person name="Nakamura H."/>
            <person name="Ohtoshi R."/>
            <person name="Tomita M."/>
            <person name="Numata K."/>
            <person name="Arakawa K."/>
        </authorList>
    </citation>
    <scope>NUCLEOTIDE SEQUENCE [LARGE SCALE GENOMIC DNA]</scope>
</reference>
<evidence type="ECO:0000313" key="2">
    <source>
        <dbReference type="Proteomes" id="UP000299102"/>
    </source>
</evidence>
<comment type="caution">
    <text evidence="1">The sequence shown here is derived from an EMBL/GenBank/DDBJ whole genome shotgun (WGS) entry which is preliminary data.</text>
</comment>
<name>A0A4C1STU1_EUMVA</name>
<protein>
    <submittedName>
        <fullName evidence="1">Uncharacterized protein</fullName>
    </submittedName>
</protein>
<organism evidence="1 2">
    <name type="scientific">Eumeta variegata</name>
    <name type="common">Bagworm moth</name>
    <name type="synonym">Eumeta japonica</name>
    <dbReference type="NCBI Taxonomy" id="151549"/>
    <lineage>
        <taxon>Eukaryota</taxon>
        <taxon>Metazoa</taxon>
        <taxon>Ecdysozoa</taxon>
        <taxon>Arthropoda</taxon>
        <taxon>Hexapoda</taxon>
        <taxon>Insecta</taxon>
        <taxon>Pterygota</taxon>
        <taxon>Neoptera</taxon>
        <taxon>Endopterygota</taxon>
        <taxon>Lepidoptera</taxon>
        <taxon>Glossata</taxon>
        <taxon>Ditrysia</taxon>
        <taxon>Tineoidea</taxon>
        <taxon>Psychidae</taxon>
        <taxon>Oiketicinae</taxon>
        <taxon>Eumeta</taxon>
    </lineage>
</organism>
<keyword evidence="2" id="KW-1185">Reference proteome</keyword>
<gene>
    <name evidence="1" type="ORF">EVAR_3683_1</name>
</gene>
<dbReference type="EMBL" id="BGZK01000015">
    <property type="protein sequence ID" value="GBP04737.1"/>
    <property type="molecule type" value="Genomic_DNA"/>
</dbReference>
<dbReference type="AlphaFoldDB" id="A0A4C1STU1"/>